<protein>
    <submittedName>
        <fullName evidence="2">Uncharacterized protein</fullName>
    </submittedName>
</protein>
<feature type="compositionally biased region" description="Polar residues" evidence="1">
    <location>
        <begin position="863"/>
        <end position="875"/>
    </location>
</feature>
<organism evidence="2 3">
    <name type="scientific">Edaphochlamys debaryana</name>
    <dbReference type="NCBI Taxonomy" id="47281"/>
    <lineage>
        <taxon>Eukaryota</taxon>
        <taxon>Viridiplantae</taxon>
        <taxon>Chlorophyta</taxon>
        <taxon>core chlorophytes</taxon>
        <taxon>Chlorophyceae</taxon>
        <taxon>CS clade</taxon>
        <taxon>Chlamydomonadales</taxon>
        <taxon>Chlamydomonadales incertae sedis</taxon>
        <taxon>Edaphochlamys</taxon>
    </lineage>
</organism>
<keyword evidence="3" id="KW-1185">Reference proteome</keyword>
<feature type="region of interest" description="Disordered" evidence="1">
    <location>
        <begin position="632"/>
        <end position="679"/>
    </location>
</feature>
<dbReference type="EMBL" id="JAEHOE010000009">
    <property type="protein sequence ID" value="KAG2498598.1"/>
    <property type="molecule type" value="Genomic_DNA"/>
</dbReference>
<feature type="region of interest" description="Disordered" evidence="1">
    <location>
        <begin position="857"/>
        <end position="876"/>
    </location>
</feature>
<dbReference type="AlphaFoldDB" id="A0A836C474"/>
<name>A0A836C474_9CHLO</name>
<sequence>MPDQAETKARAPQAAALTQGMVASVKRVVEESTPAPSVAMVFGPVGTGPLSAAPVGDPTVDPPVVTPADGGGGGGADSATLAGAPKGDATKLAIVPVVAKASIVENEWPHVAHGRPAAAGAELAALIPRAFPGDGLSAQGLPEAAVRRAIAAWLASSPQPLLGKRTALLPQLGQHLRQDPTGLWLNAKYTWPKIKTFLLAEDSLGVFVVEGQVAGREWVRLDVEALQAAATVTVRMDGPALRGAAGAWGKAAHPEAAKAPPLSRAAAAEGAAASQQAKADLPQAAEAEVAAAVKAAAAAVSGLATSPSADAATAPEEQRRPLTPAPIAAATARLPPPHEQLETLLLNRFPPFELEAAQRLASAAKRAAAKLLALALPSRTLSLRHLEEAVPVLMGSAQPPSGLRELCDEEPDVFHVWLQPPSTWMVGLVWSEAEALVGTLQAAVCPGSSSFDASRGSAGCASASTSTADAPRGSAGGSFGDCRSFEAGLKNLWTALHARFPTPGPAPELQPERLRNAAKRYVARGLATVPGHVRNLEGFLATMHAHLLEGGSGPPLQRLRALCEEEPDVFAVWLQAPGVWMVRLVCAELAALGGVPANMGLQARPGPAAAAAAREGLGDAASGQDVLDNGAEEEHAPRAEPAPTPASEATAEPLAVPPSQPAEELGAALNPPTEDGCAASTAVSVLPPARPRVPGPELLPPAPVRIVSDPFTPALAAMLQHCRTCTHLGLAVHSYGGAPAVVCVYTPPVAWARVPGAAAAAACDQPGAGAAGGAAAVYVVDLTAAEGLHSGGRAGADAARLLLFSVRGLMEDPALCKMVHGREQVRVLEAAWGGAAITPLLDSRLLLKGLTAMLDIHPPPSQPASESGTSPSSAEAASKCLAQATAHVSALRSGLAAAGLWADRPDLLAALSAVHFAALRDELQGGEGGGIAWGCRPLSASQVGAAAASARHLPELWAALWEASYLASAGKVGTRRSG</sequence>
<reference evidence="2" key="1">
    <citation type="journal article" date="2020" name="bioRxiv">
        <title>Comparative genomics of Chlamydomonas.</title>
        <authorList>
            <person name="Craig R.J."/>
            <person name="Hasan A.R."/>
            <person name="Ness R.W."/>
            <person name="Keightley P.D."/>
        </authorList>
    </citation>
    <scope>NUCLEOTIDE SEQUENCE</scope>
    <source>
        <strain evidence="2">CCAP 11/70</strain>
    </source>
</reference>
<accession>A0A836C474</accession>
<evidence type="ECO:0000313" key="3">
    <source>
        <dbReference type="Proteomes" id="UP000612055"/>
    </source>
</evidence>
<comment type="caution">
    <text evidence="2">The sequence shown here is derived from an EMBL/GenBank/DDBJ whole genome shotgun (WGS) entry which is preliminary data.</text>
</comment>
<evidence type="ECO:0000256" key="1">
    <source>
        <dbReference type="SAM" id="MobiDB-lite"/>
    </source>
</evidence>
<feature type="region of interest" description="Disordered" evidence="1">
    <location>
        <begin position="52"/>
        <end position="82"/>
    </location>
</feature>
<gene>
    <name evidence="2" type="ORF">HYH03_003349</name>
</gene>
<evidence type="ECO:0000313" key="2">
    <source>
        <dbReference type="EMBL" id="KAG2498598.1"/>
    </source>
</evidence>
<feature type="compositionally biased region" description="Low complexity" evidence="1">
    <location>
        <begin position="639"/>
        <end position="654"/>
    </location>
</feature>
<dbReference type="OrthoDB" id="549150at2759"/>
<proteinExistence type="predicted"/>
<dbReference type="Proteomes" id="UP000612055">
    <property type="component" value="Unassembled WGS sequence"/>
</dbReference>